<dbReference type="RefSeq" id="WP_121228659.1">
    <property type="nucleotide sequence ID" value="NZ_JBIUBA010000018.1"/>
</dbReference>
<evidence type="ECO:0000313" key="2">
    <source>
        <dbReference type="EMBL" id="RKT74269.1"/>
    </source>
</evidence>
<dbReference type="EMBL" id="RBXR01000001">
    <property type="protein sequence ID" value="RKT74269.1"/>
    <property type="molecule type" value="Genomic_DNA"/>
</dbReference>
<dbReference type="PANTHER" id="PTHR36451">
    <property type="entry name" value="PAPS-DEPENDENT SULFOTRANSFERASE STF3"/>
    <property type="match status" value="1"/>
</dbReference>
<feature type="region of interest" description="Disordered" evidence="1">
    <location>
        <begin position="1"/>
        <end position="37"/>
    </location>
</feature>
<dbReference type="PANTHER" id="PTHR36451:SF1">
    <property type="entry name" value="OMEGA-HYDROXY-BETA-DIHYDROMENAQUINONE-9 SULFOTRANSFERASE STF3"/>
    <property type="match status" value="1"/>
</dbReference>
<organism evidence="2 3">
    <name type="scientific">Saccharothrix variisporea</name>
    <dbReference type="NCBI Taxonomy" id="543527"/>
    <lineage>
        <taxon>Bacteria</taxon>
        <taxon>Bacillati</taxon>
        <taxon>Actinomycetota</taxon>
        <taxon>Actinomycetes</taxon>
        <taxon>Pseudonocardiales</taxon>
        <taxon>Pseudonocardiaceae</taxon>
        <taxon>Saccharothrix</taxon>
    </lineage>
</organism>
<dbReference type="GO" id="GO:0016740">
    <property type="term" value="F:transferase activity"/>
    <property type="evidence" value="ECO:0007669"/>
    <property type="project" value="UniProtKB-KW"/>
</dbReference>
<keyword evidence="2" id="KW-0808">Transferase</keyword>
<dbReference type="InterPro" id="IPR027417">
    <property type="entry name" value="P-loop_NTPase"/>
</dbReference>
<evidence type="ECO:0000256" key="1">
    <source>
        <dbReference type="SAM" id="MobiDB-lite"/>
    </source>
</evidence>
<proteinExistence type="predicted"/>
<sequence>MTAQPKPTLRPESTLQPEPTPQPEPTAQPKSTLQPEPMFDVGEERFRTAVLAEGRLREEDVPVVLGSLERSRQVIRDVAKAHNDLKPAPIDAPVVIIGMLRTGTTLLHNLLALHPSLHGPKLWELADPVAAAGDPETYPAVRQAAQAYVDDYNRKAPDLASIHYLHADRPDECLRLVVNTFHSMVLEMRYRVPSFGEWLHRQDLTVPYQWHRHQLEVLMSRRTDDRGNPLTPVLKCPFHTWYLPELVAAYPNARFVHLHRDPAEAISSTASLCRAVRGARSDDLDLPEIGAFWRSRIVPLTEKLADARDVLVKNQPVLDLRYRELVADPRHTLRRVTDFLGLPFTSEFEAATESYLAANGQRSKGVHRYSTEEFGLDADSLRAATSAYRTRFGV</sequence>
<accession>A0A495XKS5</accession>
<gene>
    <name evidence="2" type="ORF">DFJ66_7613</name>
</gene>
<comment type="caution">
    <text evidence="2">The sequence shown here is derived from an EMBL/GenBank/DDBJ whole genome shotgun (WGS) entry which is preliminary data.</text>
</comment>
<name>A0A495XKS5_9PSEU</name>
<dbReference type="InterPro" id="IPR052736">
    <property type="entry name" value="Stf3_sulfotransferase"/>
</dbReference>
<evidence type="ECO:0000313" key="3">
    <source>
        <dbReference type="Proteomes" id="UP000272729"/>
    </source>
</evidence>
<protein>
    <submittedName>
        <fullName evidence="2">Sulfotransferase family protein</fullName>
    </submittedName>
</protein>
<dbReference type="SUPFAM" id="SSF52540">
    <property type="entry name" value="P-loop containing nucleoside triphosphate hydrolases"/>
    <property type="match status" value="1"/>
</dbReference>
<dbReference type="OrthoDB" id="9777890at2"/>
<dbReference type="Pfam" id="PF13469">
    <property type="entry name" value="Sulfotransfer_3"/>
    <property type="match status" value="1"/>
</dbReference>
<dbReference type="Gene3D" id="3.40.50.300">
    <property type="entry name" value="P-loop containing nucleotide triphosphate hydrolases"/>
    <property type="match status" value="1"/>
</dbReference>
<reference evidence="2 3" key="1">
    <citation type="submission" date="2018-10" db="EMBL/GenBank/DDBJ databases">
        <title>Sequencing the genomes of 1000 actinobacteria strains.</title>
        <authorList>
            <person name="Klenk H.-P."/>
        </authorList>
    </citation>
    <scope>NUCLEOTIDE SEQUENCE [LARGE SCALE GENOMIC DNA]</scope>
    <source>
        <strain evidence="2 3">DSM 43911</strain>
    </source>
</reference>
<dbReference type="AlphaFoldDB" id="A0A495XKS5"/>
<dbReference type="Proteomes" id="UP000272729">
    <property type="component" value="Unassembled WGS sequence"/>
</dbReference>
<keyword evidence="3" id="KW-1185">Reference proteome</keyword>